<comment type="caution">
    <text evidence="1">The sequence shown here is derived from an EMBL/GenBank/DDBJ whole genome shotgun (WGS) entry which is preliminary data.</text>
</comment>
<proteinExistence type="predicted"/>
<gene>
    <name evidence="1" type="ORF">NPIL_116001</name>
</gene>
<dbReference type="AlphaFoldDB" id="A0A8X6PLN6"/>
<name>A0A8X6PLN6_NEPPI</name>
<protein>
    <submittedName>
        <fullName evidence="1">Uncharacterized protein</fullName>
    </submittedName>
</protein>
<keyword evidence="2" id="KW-1185">Reference proteome</keyword>
<evidence type="ECO:0000313" key="1">
    <source>
        <dbReference type="EMBL" id="GFT77702.1"/>
    </source>
</evidence>
<sequence length="85" mass="9865">MKCCKVICYSLFKNNEAGKRSLQTAIIQTEYEIPHSRRPPQGQFIGSDIHTDHWSSDMADHLERGLDPANQCFSRRLMFHIFVVI</sequence>
<organism evidence="1 2">
    <name type="scientific">Nephila pilipes</name>
    <name type="common">Giant wood spider</name>
    <name type="synonym">Nephila maculata</name>
    <dbReference type="NCBI Taxonomy" id="299642"/>
    <lineage>
        <taxon>Eukaryota</taxon>
        <taxon>Metazoa</taxon>
        <taxon>Ecdysozoa</taxon>
        <taxon>Arthropoda</taxon>
        <taxon>Chelicerata</taxon>
        <taxon>Arachnida</taxon>
        <taxon>Araneae</taxon>
        <taxon>Araneomorphae</taxon>
        <taxon>Entelegynae</taxon>
        <taxon>Araneoidea</taxon>
        <taxon>Nephilidae</taxon>
        <taxon>Nephila</taxon>
    </lineage>
</organism>
<dbReference type="EMBL" id="BMAW01071339">
    <property type="protein sequence ID" value="GFT77702.1"/>
    <property type="molecule type" value="Genomic_DNA"/>
</dbReference>
<reference evidence="1" key="1">
    <citation type="submission" date="2020-08" db="EMBL/GenBank/DDBJ databases">
        <title>Multicomponent nature underlies the extraordinary mechanical properties of spider dragline silk.</title>
        <authorList>
            <person name="Kono N."/>
            <person name="Nakamura H."/>
            <person name="Mori M."/>
            <person name="Yoshida Y."/>
            <person name="Ohtoshi R."/>
            <person name="Malay A.D."/>
            <person name="Moran D.A.P."/>
            <person name="Tomita M."/>
            <person name="Numata K."/>
            <person name="Arakawa K."/>
        </authorList>
    </citation>
    <scope>NUCLEOTIDE SEQUENCE</scope>
</reference>
<accession>A0A8X6PLN6</accession>
<evidence type="ECO:0000313" key="2">
    <source>
        <dbReference type="Proteomes" id="UP000887013"/>
    </source>
</evidence>
<dbReference type="Proteomes" id="UP000887013">
    <property type="component" value="Unassembled WGS sequence"/>
</dbReference>